<keyword evidence="9" id="KW-1185">Reference proteome</keyword>
<reference evidence="8" key="1">
    <citation type="submission" date="2021-09" db="EMBL/GenBank/DDBJ databases">
        <authorList>
            <person name="Martin H S."/>
        </authorList>
    </citation>
    <scope>NUCLEOTIDE SEQUENCE</scope>
</reference>
<dbReference type="GO" id="GO:0005524">
    <property type="term" value="F:ATP binding"/>
    <property type="evidence" value="ECO:0007669"/>
    <property type="project" value="UniProtKB-KW"/>
</dbReference>
<dbReference type="InterPro" id="IPR023298">
    <property type="entry name" value="ATPase_P-typ_TM_dom_sf"/>
</dbReference>
<keyword evidence="7" id="KW-1278">Translocase</keyword>
<dbReference type="PANTHER" id="PTHR45630">
    <property type="entry name" value="CATION-TRANSPORTING ATPASE-RELATED"/>
    <property type="match status" value="1"/>
</dbReference>
<dbReference type="AlphaFoldDB" id="A0A8J2QDG4"/>
<name>A0A8J2QDG4_9NEOP</name>
<dbReference type="SUPFAM" id="SSF81660">
    <property type="entry name" value="Metal cation-transporting ATPase, ATP-binding domain N"/>
    <property type="match status" value="1"/>
</dbReference>
<dbReference type="InterPro" id="IPR023299">
    <property type="entry name" value="ATPase_P-typ_cyto_dom_N"/>
</dbReference>
<dbReference type="GO" id="GO:0006874">
    <property type="term" value="P:intracellular calcium ion homeostasis"/>
    <property type="evidence" value="ECO:0007669"/>
    <property type="project" value="TreeGrafter"/>
</dbReference>
<evidence type="ECO:0000256" key="3">
    <source>
        <dbReference type="ARBA" id="ARBA00022723"/>
    </source>
</evidence>
<proteinExistence type="predicted"/>
<dbReference type="GO" id="GO:0019829">
    <property type="term" value="F:ATPase-coupled monoatomic cation transmembrane transporter activity"/>
    <property type="evidence" value="ECO:0007669"/>
    <property type="project" value="TreeGrafter"/>
</dbReference>
<evidence type="ECO:0000256" key="4">
    <source>
        <dbReference type="ARBA" id="ARBA00022741"/>
    </source>
</evidence>
<comment type="subcellular location">
    <subcellularLocation>
        <location evidence="1">Membrane</location>
        <topology evidence="1">Multi-pass membrane protein</topology>
    </subcellularLocation>
</comment>
<dbReference type="Proteomes" id="UP000789524">
    <property type="component" value="Unassembled WGS sequence"/>
</dbReference>
<keyword evidence="3" id="KW-0479">Metal-binding</keyword>
<evidence type="ECO:0000256" key="1">
    <source>
        <dbReference type="ARBA" id="ARBA00004141"/>
    </source>
</evidence>
<dbReference type="Gene3D" id="3.40.1110.10">
    <property type="entry name" value="Calcium-transporting ATPase, cytoplasmic domain N"/>
    <property type="match status" value="1"/>
</dbReference>
<evidence type="ECO:0000313" key="8">
    <source>
        <dbReference type="EMBL" id="CAG9560367.1"/>
    </source>
</evidence>
<gene>
    <name evidence="8" type="ORF">DCHRY22_LOCUS2043</name>
</gene>
<dbReference type="GO" id="GO:0016020">
    <property type="term" value="C:membrane"/>
    <property type="evidence" value="ECO:0007669"/>
    <property type="project" value="UniProtKB-SubCell"/>
</dbReference>
<keyword evidence="2" id="KW-0597">Phosphoprotein</keyword>
<dbReference type="PANTHER" id="PTHR45630:SF8">
    <property type="entry name" value="CATION-TRANSPORTING ATPASE"/>
    <property type="match status" value="1"/>
</dbReference>
<evidence type="ECO:0000256" key="6">
    <source>
        <dbReference type="ARBA" id="ARBA00022842"/>
    </source>
</evidence>
<protein>
    <submittedName>
        <fullName evidence="8">(African queen) hypothetical protein</fullName>
    </submittedName>
</protein>
<keyword evidence="5" id="KW-0067">ATP-binding</keyword>
<dbReference type="GO" id="GO:0140358">
    <property type="term" value="F:P-type transmembrane transporter activity"/>
    <property type="evidence" value="ECO:0007669"/>
    <property type="project" value="InterPro"/>
</dbReference>
<organism evidence="8 9">
    <name type="scientific">Danaus chrysippus</name>
    <name type="common">African queen</name>
    <dbReference type="NCBI Taxonomy" id="151541"/>
    <lineage>
        <taxon>Eukaryota</taxon>
        <taxon>Metazoa</taxon>
        <taxon>Ecdysozoa</taxon>
        <taxon>Arthropoda</taxon>
        <taxon>Hexapoda</taxon>
        <taxon>Insecta</taxon>
        <taxon>Pterygota</taxon>
        <taxon>Neoptera</taxon>
        <taxon>Endopterygota</taxon>
        <taxon>Lepidoptera</taxon>
        <taxon>Glossata</taxon>
        <taxon>Ditrysia</taxon>
        <taxon>Papilionoidea</taxon>
        <taxon>Nymphalidae</taxon>
        <taxon>Danainae</taxon>
        <taxon>Danaini</taxon>
        <taxon>Danaina</taxon>
        <taxon>Danaus</taxon>
        <taxon>Anosia</taxon>
    </lineage>
</organism>
<evidence type="ECO:0000256" key="2">
    <source>
        <dbReference type="ARBA" id="ARBA00022553"/>
    </source>
</evidence>
<dbReference type="GO" id="GO:0046872">
    <property type="term" value="F:metal ion binding"/>
    <property type="evidence" value="ECO:0007669"/>
    <property type="project" value="UniProtKB-KW"/>
</dbReference>
<evidence type="ECO:0000313" key="9">
    <source>
        <dbReference type="Proteomes" id="UP000789524"/>
    </source>
</evidence>
<dbReference type="EMBL" id="CAKASE010000045">
    <property type="protein sequence ID" value="CAG9560367.1"/>
    <property type="molecule type" value="Genomic_DNA"/>
</dbReference>
<keyword evidence="6" id="KW-0460">Magnesium</keyword>
<evidence type="ECO:0000256" key="5">
    <source>
        <dbReference type="ARBA" id="ARBA00022840"/>
    </source>
</evidence>
<accession>A0A8J2QDG4</accession>
<dbReference type="OrthoDB" id="48943at2759"/>
<dbReference type="InterPro" id="IPR006544">
    <property type="entry name" value="P-type_TPase_V"/>
</dbReference>
<evidence type="ECO:0000256" key="7">
    <source>
        <dbReference type="ARBA" id="ARBA00022967"/>
    </source>
</evidence>
<comment type="caution">
    <text evidence="8">The sequence shown here is derived from an EMBL/GenBank/DDBJ whole genome shotgun (WGS) entry which is preliminary data.</text>
</comment>
<sequence length="262" mass="29406">MVLPSDGCVMQCDATLVTGTCIVRRARNEGPTIHFPRGLFDPETHKRHTLSLYGNYQSPISTIVLRTLDIITIVVPPALPAAMAAGIVYSQQRLIRNKVFCISPPRIIISGKLQVMCFDKNESAGTSAGYMTFIHKYTGTAERRFLRFNDVSHNGSRKQKYDNLTPAIVKPETTPNMDLQNLETYDPFTMEIEVSYEFGLIRRFHFSSFQRSMGVIARIFEKPQMVYYVKGAPEKIAGMCDPASLPDNFSAILNDYTSTASE</sequence>
<dbReference type="SUPFAM" id="SSF81665">
    <property type="entry name" value="Calcium ATPase, transmembrane domain M"/>
    <property type="match status" value="1"/>
</dbReference>
<keyword evidence="4" id="KW-0547">Nucleotide-binding</keyword>